<dbReference type="EMBL" id="RCZI01000003">
    <property type="protein sequence ID" value="TPG27791.1"/>
    <property type="molecule type" value="Genomic_DNA"/>
</dbReference>
<keyword evidence="1" id="KW-0732">Signal</keyword>
<dbReference type="InterPro" id="IPR014469">
    <property type="entry name" value="DUF2271"/>
</dbReference>
<dbReference type="Pfam" id="PF10029">
    <property type="entry name" value="DUF2271"/>
    <property type="match status" value="1"/>
</dbReference>
<evidence type="ECO:0000313" key="3">
    <source>
        <dbReference type="Proteomes" id="UP000319212"/>
    </source>
</evidence>
<feature type="signal peptide" evidence="1">
    <location>
        <begin position="1"/>
        <end position="22"/>
    </location>
</feature>
<gene>
    <name evidence="2" type="ORF">EAH82_13685</name>
</gene>
<comment type="caution">
    <text evidence="2">The sequence shown here is derived from an EMBL/GenBank/DDBJ whole genome shotgun (WGS) entry which is preliminary data.</text>
</comment>
<evidence type="ECO:0000313" key="2">
    <source>
        <dbReference type="EMBL" id="TPG27791.1"/>
    </source>
</evidence>
<dbReference type="Proteomes" id="UP000319212">
    <property type="component" value="Unassembled WGS sequence"/>
</dbReference>
<sequence>MQVRYSLAVPALAALFGAPALAAGLAANIEVPRLNTSEYHRPYVAAWIERADNSVAATVAVWYDVRTRTNNPEGEGTKWLKDLRQWWRRTGRDLEVPIDGVTGATKPAGKHPITLADAATAKLTPGAYKFVVEAAREVGGREVVTIPFQWPPAKADLQSASGSSELGEIKLELKP</sequence>
<evidence type="ECO:0000256" key="1">
    <source>
        <dbReference type="SAM" id="SignalP"/>
    </source>
</evidence>
<organism evidence="2 3">
    <name type="scientific">Variovorax guangxiensis</name>
    <dbReference type="NCBI Taxonomy" id="1775474"/>
    <lineage>
        <taxon>Bacteria</taxon>
        <taxon>Pseudomonadati</taxon>
        <taxon>Pseudomonadota</taxon>
        <taxon>Betaproteobacteria</taxon>
        <taxon>Burkholderiales</taxon>
        <taxon>Comamonadaceae</taxon>
        <taxon>Variovorax</taxon>
    </lineage>
</organism>
<dbReference type="OrthoDB" id="195316at2"/>
<accession>A0A502DU12</accession>
<proteinExistence type="predicted"/>
<reference evidence="2 3" key="1">
    <citation type="journal article" date="2019" name="Environ. Microbiol.">
        <title>Species interactions and distinct microbial communities in high Arctic permafrost affected cryosols are associated with the CH4 and CO2 gas fluxes.</title>
        <authorList>
            <person name="Altshuler I."/>
            <person name="Hamel J."/>
            <person name="Turney S."/>
            <person name="Magnuson E."/>
            <person name="Levesque R."/>
            <person name="Greer C."/>
            <person name="Whyte L.G."/>
        </authorList>
    </citation>
    <scope>NUCLEOTIDE SEQUENCE [LARGE SCALE GENOMIC DNA]</scope>
    <source>
        <strain evidence="2 3">S06.C</strain>
    </source>
</reference>
<feature type="chain" id="PRO_5021415781" evidence="1">
    <location>
        <begin position="23"/>
        <end position="175"/>
    </location>
</feature>
<protein>
    <submittedName>
        <fullName evidence="2">DUF2271 domain-containing protein</fullName>
    </submittedName>
</protein>
<dbReference type="RefSeq" id="WP_140842733.1">
    <property type="nucleotide sequence ID" value="NZ_RCZI01000003.1"/>
</dbReference>
<dbReference type="PIRSF" id="PIRSF014995">
    <property type="entry name" value="UCP014995"/>
    <property type="match status" value="1"/>
</dbReference>
<dbReference type="AlphaFoldDB" id="A0A502DU12"/>
<name>A0A502DU12_9BURK</name>